<dbReference type="PANTHER" id="PTHR24379:SF127">
    <property type="entry name" value="BLOODY FINGERS-RELATED"/>
    <property type="match status" value="1"/>
</dbReference>
<evidence type="ECO:0000256" key="6">
    <source>
        <dbReference type="SAM" id="MobiDB-lite"/>
    </source>
</evidence>
<feature type="domain" description="C2H2-type" evidence="7">
    <location>
        <begin position="592"/>
        <end position="620"/>
    </location>
</feature>
<dbReference type="PANTHER" id="PTHR24379">
    <property type="entry name" value="KRAB AND ZINC FINGER DOMAIN-CONTAINING"/>
    <property type="match status" value="1"/>
</dbReference>
<organism evidence="8">
    <name type="scientific">Culex tarsalis</name>
    <name type="common">Encephalitis mosquito</name>
    <dbReference type="NCBI Taxonomy" id="7177"/>
    <lineage>
        <taxon>Eukaryota</taxon>
        <taxon>Metazoa</taxon>
        <taxon>Ecdysozoa</taxon>
        <taxon>Arthropoda</taxon>
        <taxon>Hexapoda</taxon>
        <taxon>Insecta</taxon>
        <taxon>Pterygota</taxon>
        <taxon>Neoptera</taxon>
        <taxon>Endopterygota</taxon>
        <taxon>Diptera</taxon>
        <taxon>Nematocera</taxon>
        <taxon>Culicoidea</taxon>
        <taxon>Culicidae</taxon>
        <taxon>Culicinae</taxon>
        <taxon>Culicini</taxon>
        <taxon>Culex</taxon>
        <taxon>Culex</taxon>
    </lineage>
</organism>
<dbReference type="PROSITE" id="PS50157">
    <property type="entry name" value="ZINC_FINGER_C2H2_2"/>
    <property type="match status" value="15"/>
</dbReference>
<dbReference type="GO" id="GO:0000977">
    <property type="term" value="F:RNA polymerase II transcription regulatory region sequence-specific DNA binding"/>
    <property type="evidence" value="ECO:0007669"/>
    <property type="project" value="TreeGrafter"/>
</dbReference>
<dbReference type="SMART" id="SM00355">
    <property type="entry name" value="ZnF_C2H2"/>
    <property type="match status" value="17"/>
</dbReference>
<feature type="domain" description="C2H2-type" evidence="7">
    <location>
        <begin position="359"/>
        <end position="386"/>
    </location>
</feature>
<evidence type="ECO:0000256" key="1">
    <source>
        <dbReference type="ARBA" id="ARBA00022723"/>
    </source>
</evidence>
<feature type="domain" description="C2H2-type" evidence="7">
    <location>
        <begin position="105"/>
        <end position="132"/>
    </location>
</feature>
<evidence type="ECO:0000259" key="7">
    <source>
        <dbReference type="PROSITE" id="PS50157"/>
    </source>
</evidence>
<evidence type="ECO:0000313" key="8">
    <source>
        <dbReference type="EMBL" id="JAV24465.1"/>
    </source>
</evidence>
<dbReference type="SUPFAM" id="SSF57667">
    <property type="entry name" value="beta-beta-alpha zinc fingers"/>
    <property type="match status" value="6"/>
</dbReference>
<feature type="domain" description="C2H2-type" evidence="7">
    <location>
        <begin position="289"/>
        <end position="318"/>
    </location>
</feature>
<reference evidence="8" key="1">
    <citation type="submission" date="2017-01" db="EMBL/GenBank/DDBJ databases">
        <title>A deep insight into the sialotranscriptome of adult male and female Cluex tarsalis mosquitoes.</title>
        <authorList>
            <person name="Ribeiro J.M."/>
            <person name="Moreira F."/>
            <person name="Bernard K.A."/>
            <person name="Calvo E."/>
        </authorList>
    </citation>
    <scope>NUCLEOTIDE SEQUENCE</scope>
    <source>
        <strain evidence="8">Kern County</strain>
        <tissue evidence="8">Salivary glands</tissue>
    </source>
</reference>
<dbReference type="GO" id="GO:0008270">
    <property type="term" value="F:zinc ion binding"/>
    <property type="evidence" value="ECO:0007669"/>
    <property type="project" value="UniProtKB-KW"/>
</dbReference>
<feature type="region of interest" description="Disordered" evidence="6">
    <location>
        <begin position="788"/>
        <end position="818"/>
    </location>
</feature>
<feature type="domain" description="C2H2-type" evidence="7">
    <location>
        <begin position="447"/>
        <end position="475"/>
    </location>
</feature>
<dbReference type="Pfam" id="PF00096">
    <property type="entry name" value="zf-C2H2"/>
    <property type="match status" value="4"/>
</dbReference>
<dbReference type="GO" id="GO:0005634">
    <property type="term" value="C:nucleus"/>
    <property type="evidence" value="ECO:0007669"/>
    <property type="project" value="TreeGrafter"/>
</dbReference>
<name>A0A1Q3FA52_CULTA</name>
<dbReference type="PROSITE" id="PS00028">
    <property type="entry name" value="ZINC_FINGER_C2H2_1"/>
    <property type="match status" value="13"/>
</dbReference>
<feature type="domain" description="C2H2-type" evidence="7">
    <location>
        <begin position="321"/>
        <end position="348"/>
    </location>
</feature>
<feature type="domain" description="C2H2-type" evidence="7">
    <location>
        <begin position="135"/>
        <end position="158"/>
    </location>
</feature>
<keyword evidence="2" id="KW-0677">Repeat</keyword>
<feature type="domain" description="C2H2-type" evidence="7">
    <location>
        <begin position="254"/>
        <end position="277"/>
    </location>
</feature>
<evidence type="ECO:0000256" key="2">
    <source>
        <dbReference type="ARBA" id="ARBA00022737"/>
    </source>
</evidence>
<feature type="domain" description="C2H2-type" evidence="7">
    <location>
        <begin position="760"/>
        <end position="789"/>
    </location>
</feature>
<dbReference type="AlphaFoldDB" id="A0A1Q3FA52"/>
<keyword evidence="1" id="KW-0479">Metal-binding</keyword>
<feature type="domain" description="C2H2-type" evidence="7">
    <location>
        <begin position="489"/>
        <end position="516"/>
    </location>
</feature>
<dbReference type="Gene3D" id="3.30.160.60">
    <property type="entry name" value="Classic Zinc Finger"/>
    <property type="match status" value="9"/>
</dbReference>
<keyword evidence="4" id="KW-0862">Zinc</keyword>
<evidence type="ECO:0000256" key="5">
    <source>
        <dbReference type="PROSITE-ProRule" id="PRU00042"/>
    </source>
</evidence>
<feature type="compositionally biased region" description="Polar residues" evidence="6">
    <location>
        <begin position="788"/>
        <end position="804"/>
    </location>
</feature>
<feature type="domain" description="C2H2-type" evidence="7">
    <location>
        <begin position="417"/>
        <end position="444"/>
    </location>
</feature>
<dbReference type="GO" id="GO:0000981">
    <property type="term" value="F:DNA-binding transcription factor activity, RNA polymerase II-specific"/>
    <property type="evidence" value="ECO:0007669"/>
    <property type="project" value="TreeGrafter"/>
</dbReference>
<protein>
    <submittedName>
        <fullName evidence="8">Putative c2h2-type zn-finger protein</fullName>
    </submittedName>
</protein>
<dbReference type="EMBL" id="GFDL01010580">
    <property type="protein sequence ID" value="JAV24465.1"/>
    <property type="molecule type" value="Transcribed_RNA"/>
</dbReference>
<dbReference type="InterPro" id="IPR036236">
    <property type="entry name" value="Znf_C2H2_sf"/>
</dbReference>
<proteinExistence type="predicted"/>
<evidence type="ECO:0000256" key="3">
    <source>
        <dbReference type="ARBA" id="ARBA00022771"/>
    </source>
</evidence>
<feature type="domain" description="C2H2-type" evidence="7">
    <location>
        <begin position="653"/>
        <end position="680"/>
    </location>
</feature>
<feature type="domain" description="C2H2-type" evidence="7">
    <location>
        <begin position="519"/>
        <end position="547"/>
    </location>
</feature>
<keyword evidence="3 5" id="KW-0863">Zinc-finger</keyword>
<sequence>MEFKKPATYLGENLTEHGLPAGICVHIKPEEAVDCSQQHIESVVVKEEPKHEAEEPLPEPISQENVVILTSGYEITIKDELPDEQPLDIVVQEEPVPEEPAFSGLRCDKCNKQFTIARSYRVHCQRHRDIESERYLCKPCRRPFGTLHDLNRHERKVHGAIGDNPEATFQESEAIATSGFEVTVKEEPSDDPGATDEKPLTIAVKEEPAPEEEEESKPQQRAALRCGRCKKHFNSAGSYKMHCQRHRNIERRRFVCKPCRKPFGALRDLTRHERHTHGVVQGQVQQRVYRCKFKFCEKAFDSVETFQEHVQAHRNVQKRLFACEKCGKCFVNRSSLKRHVQLNVCETMPRALEEDGGIFKCSTCGKTFSQRYLIDQHIRRHLARTDFREKTLDLTEKHTAQAGSEPIEVQRNGEECFKCPLCLKLFRQRYPCVRHIRRHIERARGTFQCETCGLYLGNNKELIQHEVDKHGKIKPEPEEPLQVDEKGQFKCTECTKTFTQRRLVLRHLRRHKALSEGAFQCKICGKFFAANAELLHHSIEKHNEAQKVPKVDPLEKDADGRFKCTQCEQTFALRAQCSAHIRRHKIKDSGQYRCKKCSKCFVRPKDLENHERAATSLTKSLCSKNRESLKINAEKLAKTSDKGHHVIEENGTFVCSSCSKVFLQRRFCVAHVRRHFDLEKGRFRCETCGLNLGTNKELRRHAASRHGTSAGVEKKPLVPIEVEQNENGWFKCPECTESFRNRITCTKHMKRHEHVRNGTFQCGFESCGLRFGSNFELKRHVLVHSNNQPAEPASASTSTPQTVDVSEVKSEIIIPDEN</sequence>
<accession>A0A1Q3FA52</accession>
<feature type="domain" description="C2H2-type" evidence="7">
    <location>
        <begin position="730"/>
        <end position="757"/>
    </location>
</feature>
<feature type="domain" description="C2H2-type" evidence="7">
    <location>
        <begin position="562"/>
        <end position="589"/>
    </location>
</feature>
<dbReference type="InterPro" id="IPR013087">
    <property type="entry name" value="Znf_C2H2_type"/>
</dbReference>
<evidence type="ECO:0000256" key="4">
    <source>
        <dbReference type="ARBA" id="ARBA00022833"/>
    </source>
</evidence>